<keyword evidence="2" id="KW-0808">Transferase</keyword>
<reference evidence="3" key="1">
    <citation type="submission" date="2016-10" db="EMBL/GenBank/DDBJ databases">
        <authorList>
            <person name="Varghese N."/>
            <person name="Submissions S."/>
        </authorList>
    </citation>
    <scope>NUCLEOTIDE SEQUENCE [LARGE SCALE GENOMIC DNA]</scope>
    <source>
        <strain evidence="3">DSM 18579</strain>
    </source>
</reference>
<proteinExistence type="predicted"/>
<dbReference type="PANTHER" id="PTHR43969">
    <property type="entry name" value="GLUTATHIONE S TRANSFERASE D10, ISOFORM A-RELATED"/>
    <property type="match status" value="1"/>
</dbReference>
<sequence>MQLFTSPISPFARKCLITARHVKLLDSIELIKSTAHPVERNASIIAKNPLGQIPTLILDSGEAIYDSRVICEYLNEKGNGSLFGQGQERWQYLTDQSLADGMTDAAILVRYEQGIRPETYQWEEWVNGQLDKITQGLVEFEYRADTLEKRFDIGTISLICALDYISFRLADFPWQEQFPKLANWQKNFSMLHKDVEATKPALSA</sequence>
<dbReference type="CDD" id="cd03205">
    <property type="entry name" value="GST_C_6"/>
    <property type="match status" value="1"/>
</dbReference>
<dbReference type="AlphaFoldDB" id="A0A1I0FIZ4"/>
<dbReference type="Gene3D" id="3.40.30.10">
    <property type="entry name" value="Glutaredoxin"/>
    <property type="match status" value="1"/>
</dbReference>
<dbReference type="STRING" id="1123402.SAMN02583745_02782"/>
<dbReference type="InterPro" id="IPR036249">
    <property type="entry name" value="Thioredoxin-like_sf"/>
</dbReference>
<dbReference type="EMBL" id="FOHV01000042">
    <property type="protein sequence ID" value="SET57991.1"/>
    <property type="molecule type" value="Genomic_DNA"/>
</dbReference>
<dbReference type="PROSITE" id="PS50404">
    <property type="entry name" value="GST_NTER"/>
    <property type="match status" value="1"/>
</dbReference>
<evidence type="ECO:0000259" key="1">
    <source>
        <dbReference type="PROSITE" id="PS50404"/>
    </source>
</evidence>
<dbReference type="InterPro" id="IPR036282">
    <property type="entry name" value="Glutathione-S-Trfase_C_sf"/>
</dbReference>
<keyword evidence="3" id="KW-1185">Reference proteome</keyword>
<name>A0A1I0FIZ4_9GAMM</name>
<dbReference type="GO" id="GO:0006749">
    <property type="term" value="P:glutathione metabolic process"/>
    <property type="evidence" value="ECO:0007669"/>
    <property type="project" value="TreeGrafter"/>
</dbReference>
<feature type="domain" description="GST N-terminal" evidence="1">
    <location>
        <begin position="1"/>
        <end position="82"/>
    </location>
</feature>
<accession>A0A1I0FIZ4</accession>
<dbReference type="Gene3D" id="1.20.1050.10">
    <property type="match status" value="1"/>
</dbReference>
<dbReference type="CDD" id="cd03049">
    <property type="entry name" value="GST_N_3"/>
    <property type="match status" value="1"/>
</dbReference>
<dbReference type="GO" id="GO:0004364">
    <property type="term" value="F:glutathione transferase activity"/>
    <property type="evidence" value="ECO:0007669"/>
    <property type="project" value="TreeGrafter"/>
</dbReference>
<dbReference type="SUPFAM" id="SSF52833">
    <property type="entry name" value="Thioredoxin-like"/>
    <property type="match status" value="1"/>
</dbReference>
<evidence type="ECO:0000313" key="2">
    <source>
        <dbReference type="EMBL" id="SET57991.1"/>
    </source>
</evidence>
<dbReference type="Proteomes" id="UP000242642">
    <property type="component" value="Unassembled WGS sequence"/>
</dbReference>
<protein>
    <submittedName>
        <fullName evidence="2">Glutathione S-transferase</fullName>
    </submittedName>
</protein>
<dbReference type="PANTHER" id="PTHR43969:SF9">
    <property type="entry name" value="GLUTATHIONE S TRANSFERASE D10, ISOFORM A-RELATED"/>
    <property type="match status" value="1"/>
</dbReference>
<dbReference type="SUPFAM" id="SSF47616">
    <property type="entry name" value="GST C-terminal domain-like"/>
    <property type="match status" value="1"/>
</dbReference>
<organism evidence="2 3">
    <name type="scientific">Thorsellia anophelis DSM 18579</name>
    <dbReference type="NCBI Taxonomy" id="1123402"/>
    <lineage>
        <taxon>Bacteria</taxon>
        <taxon>Pseudomonadati</taxon>
        <taxon>Pseudomonadota</taxon>
        <taxon>Gammaproteobacteria</taxon>
        <taxon>Enterobacterales</taxon>
        <taxon>Thorselliaceae</taxon>
        <taxon>Thorsellia</taxon>
    </lineage>
</organism>
<dbReference type="Pfam" id="PF13409">
    <property type="entry name" value="GST_N_2"/>
    <property type="match status" value="1"/>
</dbReference>
<dbReference type="OrthoDB" id="8634103at2"/>
<gene>
    <name evidence="2" type="ORF">SAMN02583745_02782</name>
</gene>
<dbReference type="InterPro" id="IPR004045">
    <property type="entry name" value="Glutathione_S-Trfase_N"/>
</dbReference>
<dbReference type="RefSeq" id="WP_093322371.1">
    <property type="nucleotide sequence ID" value="NZ_FOHV01000042.1"/>
</dbReference>
<evidence type="ECO:0000313" key="3">
    <source>
        <dbReference type="Proteomes" id="UP000242642"/>
    </source>
</evidence>